<dbReference type="Pfam" id="PF01171">
    <property type="entry name" value="ATP_bind_3"/>
    <property type="match status" value="1"/>
</dbReference>
<dbReference type="Gene3D" id="3.40.50.620">
    <property type="entry name" value="HUPs"/>
    <property type="match status" value="1"/>
</dbReference>
<evidence type="ECO:0000256" key="3">
    <source>
        <dbReference type="ARBA" id="ARBA00022741"/>
    </source>
</evidence>
<evidence type="ECO:0000256" key="1">
    <source>
        <dbReference type="ARBA" id="ARBA00022598"/>
    </source>
</evidence>
<dbReference type="CDD" id="cd01992">
    <property type="entry name" value="TilS_N"/>
    <property type="match status" value="1"/>
</dbReference>
<protein>
    <recommendedName>
        <fullName evidence="6">tRNA(Ile)-lysidine synthase</fullName>
        <ecNumber evidence="6">6.3.4.19</ecNumber>
    </recommendedName>
    <alternativeName>
        <fullName evidence="6">tRNA(Ile)-2-lysyl-cytidine synthase</fullName>
    </alternativeName>
    <alternativeName>
        <fullName evidence="6">tRNA(Ile)-lysidine synthetase</fullName>
    </alternativeName>
</protein>
<feature type="domain" description="tRNA(Ile)-lysidine/2-thiocytidine synthase N-terminal" evidence="7">
    <location>
        <begin position="25"/>
        <end position="202"/>
    </location>
</feature>
<reference evidence="8" key="1">
    <citation type="journal article" date="2023" name="Int. J. Syst. Evol. Microbiol.">
        <title>Sinisalibacter aestuarii sp. nov., isolated from estuarine sediment of the Arakawa River.</title>
        <authorList>
            <person name="Arafat S.T."/>
            <person name="Hirano S."/>
            <person name="Sato A."/>
            <person name="Takeuchi K."/>
            <person name="Yasuda T."/>
            <person name="Terahara T."/>
            <person name="Hamada M."/>
            <person name="Kobayashi T."/>
        </authorList>
    </citation>
    <scope>NUCLEOTIDE SEQUENCE</scope>
    <source>
        <strain evidence="8">B-399</strain>
    </source>
</reference>
<organism evidence="8 9">
    <name type="scientific">Sinisalibacter aestuarii</name>
    <dbReference type="NCBI Taxonomy" id="2949426"/>
    <lineage>
        <taxon>Bacteria</taxon>
        <taxon>Pseudomonadati</taxon>
        <taxon>Pseudomonadota</taxon>
        <taxon>Alphaproteobacteria</taxon>
        <taxon>Rhodobacterales</taxon>
        <taxon>Roseobacteraceae</taxon>
        <taxon>Sinisalibacter</taxon>
    </lineage>
</organism>
<keyword evidence="4 6" id="KW-0067">ATP-binding</keyword>
<accession>A0ABQ5LUX4</accession>
<dbReference type="HAMAP" id="MF_01161">
    <property type="entry name" value="tRNA_Ile_lys_synt"/>
    <property type="match status" value="1"/>
</dbReference>
<feature type="binding site" evidence="6">
    <location>
        <begin position="29"/>
        <end position="34"/>
    </location>
    <ligand>
        <name>ATP</name>
        <dbReference type="ChEBI" id="CHEBI:30616"/>
    </ligand>
</feature>
<gene>
    <name evidence="6 8" type="primary">tilS</name>
    <name evidence="8" type="ORF">STA1M1_25430</name>
</gene>
<dbReference type="EC" id="6.3.4.19" evidence="6"/>
<keyword evidence="9" id="KW-1185">Reference proteome</keyword>
<dbReference type="EMBL" id="BROH01000007">
    <property type="protein sequence ID" value="GKY88674.1"/>
    <property type="molecule type" value="Genomic_DNA"/>
</dbReference>
<evidence type="ECO:0000256" key="4">
    <source>
        <dbReference type="ARBA" id="ARBA00022840"/>
    </source>
</evidence>
<dbReference type="PANTHER" id="PTHR43033">
    <property type="entry name" value="TRNA(ILE)-LYSIDINE SYNTHASE-RELATED"/>
    <property type="match status" value="1"/>
</dbReference>
<evidence type="ECO:0000256" key="2">
    <source>
        <dbReference type="ARBA" id="ARBA00022694"/>
    </source>
</evidence>
<comment type="subcellular location">
    <subcellularLocation>
        <location evidence="6">Cytoplasm</location>
    </subcellularLocation>
</comment>
<keyword evidence="3 6" id="KW-0547">Nucleotide-binding</keyword>
<comment type="function">
    <text evidence="6">Ligates lysine onto the cytidine present at position 34 of the AUA codon-specific tRNA(Ile) that contains the anticodon CAU, in an ATP-dependent manner. Cytidine is converted to lysidine, thus changing the amino acid specificity of the tRNA from methionine to isoleucine.</text>
</comment>
<dbReference type="InterPro" id="IPR012094">
    <property type="entry name" value="tRNA_Ile_lys_synt"/>
</dbReference>
<dbReference type="InterPro" id="IPR014729">
    <property type="entry name" value="Rossmann-like_a/b/a_fold"/>
</dbReference>
<comment type="similarity">
    <text evidence="6">Belongs to the tRNA(Ile)-lysidine synthase family.</text>
</comment>
<dbReference type="Proteomes" id="UP001144205">
    <property type="component" value="Unassembled WGS sequence"/>
</dbReference>
<dbReference type="PANTHER" id="PTHR43033:SF1">
    <property type="entry name" value="TRNA(ILE)-LYSIDINE SYNTHASE-RELATED"/>
    <property type="match status" value="1"/>
</dbReference>
<dbReference type="NCBIfam" id="TIGR02432">
    <property type="entry name" value="lysidine_TilS_N"/>
    <property type="match status" value="1"/>
</dbReference>
<dbReference type="InterPro" id="IPR011063">
    <property type="entry name" value="TilS/TtcA_N"/>
</dbReference>
<evidence type="ECO:0000256" key="6">
    <source>
        <dbReference type="HAMAP-Rule" id="MF_01161"/>
    </source>
</evidence>
<dbReference type="InterPro" id="IPR012795">
    <property type="entry name" value="tRNA_Ile_lys_synt_N"/>
</dbReference>
<comment type="catalytic activity">
    <reaction evidence="5 6">
        <text>cytidine(34) in tRNA(Ile2) + L-lysine + ATP = lysidine(34) in tRNA(Ile2) + AMP + diphosphate + H(+)</text>
        <dbReference type="Rhea" id="RHEA:43744"/>
        <dbReference type="Rhea" id="RHEA-COMP:10625"/>
        <dbReference type="Rhea" id="RHEA-COMP:10670"/>
        <dbReference type="ChEBI" id="CHEBI:15378"/>
        <dbReference type="ChEBI" id="CHEBI:30616"/>
        <dbReference type="ChEBI" id="CHEBI:32551"/>
        <dbReference type="ChEBI" id="CHEBI:33019"/>
        <dbReference type="ChEBI" id="CHEBI:82748"/>
        <dbReference type="ChEBI" id="CHEBI:83665"/>
        <dbReference type="ChEBI" id="CHEBI:456215"/>
        <dbReference type="EC" id="6.3.4.19"/>
    </reaction>
</comment>
<keyword evidence="1 6" id="KW-0436">Ligase</keyword>
<keyword evidence="2 6" id="KW-0819">tRNA processing</keyword>
<dbReference type="SUPFAM" id="SSF52402">
    <property type="entry name" value="Adenine nucleotide alpha hydrolases-like"/>
    <property type="match status" value="1"/>
</dbReference>
<evidence type="ECO:0000313" key="8">
    <source>
        <dbReference type="EMBL" id="GKY88674.1"/>
    </source>
</evidence>
<name>A0ABQ5LUX4_9RHOB</name>
<evidence type="ECO:0000256" key="5">
    <source>
        <dbReference type="ARBA" id="ARBA00048539"/>
    </source>
</evidence>
<keyword evidence="6" id="KW-0963">Cytoplasm</keyword>
<proteinExistence type="inferred from homology"/>
<evidence type="ECO:0000313" key="9">
    <source>
        <dbReference type="Proteomes" id="UP001144205"/>
    </source>
</evidence>
<comment type="caution">
    <text evidence="8">The sequence shown here is derived from an EMBL/GenBank/DDBJ whole genome shotgun (WGS) entry which is preliminary data.</text>
</comment>
<comment type="domain">
    <text evidence="6">The N-terminal region contains the highly conserved SGGXDS motif, predicted to be a P-loop motif involved in ATP binding.</text>
</comment>
<sequence length="415" mass="44468">MTGAEDRLGRTLSADPFWKDLTRLGVAVSGGGDSMALLHLLAACAPAHGVTLAAATVDHGLRPEAAAEAAFVAETCARLGIAHDTLRWQGWDGQGNLQAEARAARYRLLGGWAVAQRLDAVALAHTADDQAETFVMRLAREAGVDGLAAMDPLVERDGARFWRPVLAQGRDDLRSWLSAHGLGWCDDPSNEDERYDRVRARKALAVLAELGIDRGRLGGVSRNLAAASRALKRLAHDTARRIARVEAGDVLLSRAGLRDADAEIRRRLLAAALGWISRAPYPPRREALADLDRAIAAGQTHTLHGCLVACIDGDVRFLREFNAVKDVVATPGQLWDGRWRVAGPDGGRRVGALGEAVKDCPDWRETGLPRAALMASPAVWQGETLVAAPLAGFANGYSAVIDPEAGDFFTYVLSH</sequence>
<evidence type="ECO:0000259" key="7">
    <source>
        <dbReference type="Pfam" id="PF01171"/>
    </source>
</evidence>